<dbReference type="PROSITE" id="PS51720">
    <property type="entry name" value="G_AIG1"/>
    <property type="match status" value="1"/>
</dbReference>
<dbReference type="SUPFAM" id="SSF52540">
    <property type="entry name" value="P-loop containing nucleoside triphosphate hydrolases"/>
    <property type="match status" value="1"/>
</dbReference>
<proteinExistence type="inferred from homology"/>
<evidence type="ECO:0000259" key="4">
    <source>
        <dbReference type="PROSITE" id="PS51720"/>
    </source>
</evidence>
<dbReference type="Proteomes" id="UP000507470">
    <property type="component" value="Unassembled WGS sequence"/>
</dbReference>
<feature type="domain" description="AIG1-type G" evidence="4">
    <location>
        <begin position="4"/>
        <end position="203"/>
    </location>
</feature>
<keyword evidence="6" id="KW-1185">Reference proteome</keyword>
<dbReference type="OrthoDB" id="5985928at2759"/>
<comment type="similarity">
    <text evidence="1">Belongs to the TRAFAC class TrmE-Era-EngA-EngB-Septin-like GTPase superfamily. AIG1/Toc34/Toc159-like paraseptin GTPase family. IAN subfamily.</text>
</comment>
<dbReference type="Gene3D" id="3.40.50.300">
    <property type="entry name" value="P-loop containing nucleotide triphosphate hydrolases"/>
    <property type="match status" value="1"/>
</dbReference>
<protein>
    <recommendedName>
        <fullName evidence="4">AIG1-type G domain-containing protein</fullName>
    </recommendedName>
</protein>
<dbReference type="EMBL" id="CACVKT020004691">
    <property type="protein sequence ID" value="CAC5391304.1"/>
    <property type="molecule type" value="Genomic_DNA"/>
</dbReference>
<sequence>MEISNEVRLVLVGRTGTGISSTGNAILNKDFFKRSVFSVSVTKECKSGESIRNGTKVIVVDTPGLFNNKLKHDIVTKEISKCMNLVSKGPHAFIYIFRISRHSKEEEQTLVELEDIFGRHFCKYCILFFVTDNPVMDKNTDELVEALPKFYRELITKCNGRVIIGCAVAEQSETTFAQIRRYQQKISQQEPPYYSKKMFLESNSNIKKNVS</sequence>
<evidence type="ECO:0000313" key="6">
    <source>
        <dbReference type="Proteomes" id="UP000507470"/>
    </source>
</evidence>
<dbReference type="InterPro" id="IPR006703">
    <property type="entry name" value="G_AIG1"/>
</dbReference>
<dbReference type="InterPro" id="IPR045058">
    <property type="entry name" value="GIMA/IAN/Toc"/>
</dbReference>
<evidence type="ECO:0000313" key="5">
    <source>
        <dbReference type="EMBL" id="CAC5391304.1"/>
    </source>
</evidence>
<name>A0A6J8C813_MYTCO</name>
<dbReference type="Pfam" id="PF04548">
    <property type="entry name" value="AIG1"/>
    <property type="match status" value="1"/>
</dbReference>
<keyword evidence="3" id="KW-0342">GTP-binding</keyword>
<dbReference type="GO" id="GO:0005525">
    <property type="term" value="F:GTP binding"/>
    <property type="evidence" value="ECO:0007669"/>
    <property type="project" value="UniProtKB-KW"/>
</dbReference>
<accession>A0A6J8C813</accession>
<gene>
    <name evidence="5" type="ORF">MCOR_26315</name>
</gene>
<dbReference type="InterPro" id="IPR027417">
    <property type="entry name" value="P-loop_NTPase"/>
</dbReference>
<dbReference type="PANTHER" id="PTHR10903:SF184">
    <property type="entry name" value="GTP-BINDING PROTEIN A"/>
    <property type="match status" value="1"/>
</dbReference>
<evidence type="ECO:0000256" key="2">
    <source>
        <dbReference type="ARBA" id="ARBA00022741"/>
    </source>
</evidence>
<keyword evidence="2" id="KW-0547">Nucleotide-binding</keyword>
<evidence type="ECO:0000256" key="3">
    <source>
        <dbReference type="ARBA" id="ARBA00023134"/>
    </source>
</evidence>
<dbReference type="PANTHER" id="PTHR10903">
    <property type="entry name" value="GTPASE, IMAP FAMILY MEMBER-RELATED"/>
    <property type="match status" value="1"/>
</dbReference>
<organism evidence="5 6">
    <name type="scientific">Mytilus coruscus</name>
    <name type="common">Sea mussel</name>
    <dbReference type="NCBI Taxonomy" id="42192"/>
    <lineage>
        <taxon>Eukaryota</taxon>
        <taxon>Metazoa</taxon>
        <taxon>Spiralia</taxon>
        <taxon>Lophotrochozoa</taxon>
        <taxon>Mollusca</taxon>
        <taxon>Bivalvia</taxon>
        <taxon>Autobranchia</taxon>
        <taxon>Pteriomorphia</taxon>
        <taxon>Mytilida</taxon>
        <taxon>Mytiloidea</taxon>
        <taxon>Mytilidae</taxon>
        <taxon>Mytilinae</taxon>
        <taxon>Mytilus</taxon>
    </lineage>
</organism>
<reference evidence="5 6" key="1">
    <citation type="submission" date="2020-06" db="EMBL/GenBank/DDBJ databases">
        <authorList>
            <person name="Li R."/>
            <person name="Bekaert M."/>
        </authorList>
    </citation>
    <scope>NUCLEOTIDE SEQUENCE [LARGE SCALE GENOMIC DNA]</scope>
    <source>
        <strain evidence="6">wild</strain>
    </source>
</reference>
<dbReference type="AlphaFoldDB" id="A0A6J8C813"/>
<evidence type="ECO:0000256" key="1">
    <source>
        <dbReference type="ARBA" id="ARBA00008535"/>
    </source>
</evidence>